<sequence length="86" mass="9469">MRIARALELNAMQVAQVLLKRVDKAAVNLTRMPELSHFSAGEPNGPGGEPWPLEDQLTLTVRGPLVHGDHGVQETDIDEDYLIRLG</sequence>
<evidence type="ECO:0000313" key="1">
    <source>
        <dbReference type="EMBL" id="CAE7758590.1"/>
    </source>
</evidence>
<dbReference type="EMBL" id="CAJNJA010039650">
    <property type="protein sequence ID" value="CAE7758590.1"/>
    <property type="molecule type" value="Genomic_DNA"/>
</dbReference>
<protein>
    <submittedName>
        <fullName evidence="1">Uncharacterized protein</fullName>
    </submittedName>
</protein>
<accession>A0A812XZK3</accession>
<gene>
    <name evidence="1" type="ORF">SNEC2469_LOCUS22048</name>
</gene>
<keyword evidence="2" id="KW-1185">Reference proteome</keyword>
<dbReference type="AlphaFoldDB" id="A0A812XZK3"/>
<organism evidence="1 2">
    <name type="scientific">Symbiodinium necroappetens</name>
    <dbReference type="NCBI Taxonomy" id="1628268"/>
    <lineage>
        <taxon>Eukaryota</taxon>
        <taxon>Sar</taxon>
        <taxon>Alveolata</taxon>
        <taxon>Dinophyceae</taxon>
        <taxon>Suessiales</taxon>
        <taxon>Symbiodiniaceae</taxon>
        <taxon>Symbiodinium</taxon>
    </lineage>
</organism>
<reference evidence="1" key="1">
    <citation type="submission" date="2021-02" db="EMBL/GenBank/DDBJ databases">
        <authorList>
            <person name="Dougan E. K."/>
            <person name="Rhodes N."/>
            <person name="Thang M."/>
            <person name="Chan C."/>
        </authorList>
    </citation>
    <scope>NUCLEOTIDE SEQUENCE</scope>
</reference>
<dbReference type="OrthoDB" id="443125at2759"/>
<name>A0A812XZK3_9DINO</name>
<proteinExistence type="predicted"/>
<evidence type="ECO:0000313" key="2">
    <source>
        <dbReference type="Proteomes" id="UP000601435"/>
    </source>
</evidence>
<feature type="non-terminal residue" evidence="1">
    <location>
        <position position="86"/>
    </location>
</feature>
<dbReference type="Proteomes" id="UP000601435">
    <property type="component" value="Unassembled WGS sequence"/>
</dbReference>
<comment type="caution">
    <text evidence="1">The sequence shown here is derived from an EMBL/GenBank/DDBJ whole genome shotgun (WGS) entry which is preliminary data.</text>
</comment>